<sequence>MKRHGFLQKKCWFQNRSSESAFAETSKRNVFT</sequence>
<reference evidence="1" key="1">
    <citation type="journal article" date="2021" name="Proc. Natl. Acad. Sci. U.S.A.">
        <title>A Catalog of Tens of Thousands of Viruses from Human Metagenomes Reveals Hidden Associations with Chronic Diseases.</title>
        <authorList>
            <person name="Tisza M.J."/>
            <person name="Buck C.B."/>
        </authorList>
    </citation>
    <scope>NUCLEOTIDE SEQUENCE</scope>
    <source>
        <strain evidence="1">CtqwO1</strain>
    </source>
</reference>
<protein>
    <submittedName>
        <fullName evidence="1">Uncharacterized protein</fullName>
    </submittedName>
</protein>
<evidence type="ECO:0000313" key="1">
    <source>
        <dbReference type="EMBL" id="DAE20488.1"/>
    </source>
</evidence>
<accession>A0A8S5QN42</accession>
<dbReference type="EMBL" id="BK015696">
    <property type="protein sequence ID" value="DAE20488.1"/>
    <property type="molecule type" value="Genomic_DNA"/>
</dbReference>
<proteinExistence type="predicted"/>
<organism evidence="1">
    <name type="scientific">Siphoviridae sp. ctqwO1</name>
    <dbReference type="NCBI Taxonomy" id="2826472"/>
    <lineage>
        <taxon>Viruses</taxon>
        <taxon>Duplodnaviria</taxon>
        <taxon>Heunggongvirae</taxon>
        <taxon>Uroviricota</taxon>
        <taxon>Caudoviricetes</taxon>
    </lineage>
</organism>
<name>A0A8S5QN42_9CAUD</name>